<reference evidence="2 3" key="1">
    <citation type="submission" date="2019-12" db="EMBL/GenBank/DDBJ databases">
        <title>Novel species isolated from a subtropical stream in China.</title>
        <authorList>
            <person name="Lu H."/>
        </authorList>
    </citation>
    <scope>NUCLEOTIDE SEQUENCE [LARGE SCALE GENOMIC DNA]</scope>
    <source>
        <strain evidence="2 3">CY13W</strain>
    </source>
</reference>
<evidence type="ECO:0000313" key="3">
    <source>
        <dbReference type="Proteomes" id="UP000478090"/>
    </source>
</evidence>
<comment type="caution">
    <text evidence="2">The sequence shown here is derived from an EMBL/GenBank/DDBJ whole genome shotgun (WGS) entry which is preliminary data.</text>
</comment>
<feature type="coiled-coil region" evidence="1">
    <location>
        <begin position="32"/>
        <end position="98"/>
    </location>
</feature>
<accession>A0ABW9VT41</accession>
<protein>
    <submittedName>
        <fullName evidence="2">IS5/IS1182 family transposase</fullName>
    </submittedName>
</protein>
<proteinExistence type="predicted"/>
<name>A0ABW9VT41_9BURK</name>
<evidence type="ECO:0000256" key="1">
    <source>
        <dbReference type="SAM" id="Coils"/>
    </source>
</evidence>
<dbReference type="EMBL" id="WWCM01000083">
    <property type="protein sequence ID" value="MYM42230.1"/>
    <property type="molecule type" value="Genomic_DNA"/>
</dbReference>
<keyword evidence="1" id="KW-0175">Coiled coil</keyword>
<gene>
    <name evidence="2" type="ORF">GTP27_23395</name>
</gene>
<evidence type="ECO:0000313" key="2">
    <source>
        <dbReference type="EMBL" id="MYM42230.1"/>
    </source>
</evidence>
<sequence>LCQQLDLFSDAVVAIDGSKFKAVNSSDRNFTNAKLKRRMEEIEANISRYLVELDTADRHEPAAAEARSTRLNDKIAALKEQMATLKEIEAKLEATGETQISLTDTDARSMKTRGAGIVGYNV</sequence>
<dbReference type="PANTHER" id="PTHR33408:SF2">
    <property type="entry name" value="TRANSPOSASE DDE DOMAIN-CONTAINING PROTEIN"/>
    <property type="match status" value="1"/>
</dbReference>
<dbReference type="Proteomes" id="UP000478090">
    <property type="component" value="Unassembled WGS sequence"/>
</dbReference>
<keyword evidence="3" id="KW-1185">Reference proteome</keyword>
<organism evidence="2 3">
    <name type="scientific">Duganella qianjiadongensis</name>
    <dbReference type="NCBI Taxonomy" id="2692176"/>
    <lineage>
        <taxon>Bacteria</taxon>
        <taxon>Pseudomonadati</taxon>
        <taxon>Pseudomonadota</taxon>
        <taxon>Betaproteobacteria</taxon>
        <taxon>Burkholderiales</taxon>
        <taxon>Oxalobacteraceae</taxon>
        <taxon>Telluria group</taxon>
        <taxon>Duganella</taxon>
    </lineage>
</organism>
<feature type="non-terminal residue" evidence="2">
    <location>
        <position position="122"/>
    </location>
</feature>
<dbReference type="PANTHER" id="PTHR33408">
    <property type="entry name" value="TRANSPOSASE"/>
    <property type="match status" value="1"/>
</dbReference>
<feature type="non-terminal residue" evidence="2">
    <location>
        <position position="1"/>
    </location>
</feature>